<protein>
    <submittedName>
        <fullName evidence="8">MFS transporter</fullName>
    </submittedName>
</protein>
<evidence type="ECO:0000256" key="3">
    <source>
        <dbReference type="ARBA" id="ARBA00022989"/>
    </source>
</evidence>
<dbReference type="EMBL" id="CP127173">
    <property type="protein sequence ID" value="WIV54093.1"/>
    <property type="molecule type" value="Genomic_DNA"/>
</dbReference>
<evidence type="ECO:0000256" key="6">
    <source>
        <dbReference type="SAM" id="Phobius"/>
    </source>
</evidence>
<dbReference type="InterPro" id="IPR011701">
    <property type="entry name" value="MFS"/>
</dbReference>
<feature type="transmembrane region" description="Helical" evidence="6">
    <location>
        <begin position="57"/>
        <end position="81"/>
    </location>
</feature>
<name>A0ABY8XER0_9PSEU</name>
<dbReference type="PROSITE" id="PS50850">
    <property type="entry name" value="MFS"/>
    <property type="match status" value="1"/>
</dbReference>
<organism evidence="8 9">
    <name type="scientific">Amycolatopsis nalaikhensis</name>
    <dbReference type="NCBI Taxonomy" id="715472"/>
    <lineage>
        <taxon>Bacteria</taxon>
        <taxon>Bacillati</taxon>
        <taxon>Actinomycetota</taxon>
        <taxon>Actinomycetes</taxon>
        <taxon>Pseudonocardiales</taxon>
        <taxon>Pseudonocardiaceae</taxon>
        <taxon>Amycolatopsis</taxon>
    </lineage>
</organism>
<feature type="transmembrane region" description="Helical" evidence="6">
    <location>
        <begin position="22"/>
        <end position="42"/>
    </location>
</feature>
<keyword evidence="3 6" id="KW-1133">Transmembrane helix</keyword>
<keyword evidence="9" id="KW-1185">Reference proteome</keyword>
<dbReference type="SUPFAM" id="SSF103473">
    <property type="entry name" value="MFS general substrate transporter"/>
    <property type="match status" value="1"/>
</dbReference>
<evidence type="ECO:0000256" key="4">
    <source>
        <dbReference type="ARBA" id="ARBA00023136"/>
    </source>
</evidence>
<reference evidence="8 9" key="1">
    <citation type="submission" date="2023-06" db="EMBL/GenBank/DDBJ databases">
        <authorList>
            <person name="Oyuntsetseg B."/>
            <person name="Kim S.B."/>
        </authorList>
    </citation>
    <scope>NUCLEOTIDE SEQUENCE [LARGE SCALE GENOMIC DNA]</scope>
    <source>
        <strain evidence="8 9">2-2</strain>
    </source>
</reference>
<feature type="transmembrane region" description="Helical" evidence="6">
    <location>
        <begin position="175"/>
        <end position="197"/>
    </location>
</feature>
<feature type="transmembrane region" description="Helical" evidence="6">
    <location>
        <begin position="88"/>
        <end position="106"/>
    </location>
</feature>
<feature type="transmembrane region" description="Helical" evidence="6">
    <location>
        <begin position="143"/>
        <end position="163"/>
    </location>
</feature>
<sequence>MHVTPPTPPVTRPVVGPARWQVFGPGLAALIGLFMLTVIYQFDGMSALQRDLGLSDLGALVVGLVSFVVAAALTVPVGLLLGTRAPTAVTIPAICFVFFGVLLVAFTNAGGLLAVGRALQGLGTGAATGATVALILKTRERRGVLAGVFAALAALALLLAPVIGQVISEAVGFRVIQLAAIPFLLVALVVSAVLGIVSLSAAKRQAPPIPNGMPYPPPGPTEFTGGA</sequence>
<keyword evidence="2 6" id="KW-0812">Transmembrane</keyword>
<evidence type="ECO:0000256" key="5">
    <source>
        <dbReference type="SAM" id="MobiDB-lite"/>
    </source>
</evidence>
<dbReference type="PANTHER" id="PTHR23501">
    <property type="entry name" value="MAJOR FACILITATOR SUPERFAMILY"/>
    <property type="match status" value="1"/>
</dbReference>
<evidence type="ECO:0000256" key="2">
    <source>
        <dbReference type="ARBA" id="ARBA00022692"/>
    </source>
</evidence>
<accession>A0ABY8XER0</accession>
<feature type="region of interest" description="Disordered" evidence="5">
    <location>
        <begin position="208"/>
        <end position="227"/>
    </location>
</feature>
<feature type="transmembrane region" description="Helical" evidence="6">
    <location>
        <begin position="118"/>
        <end position="136"/>
    </location>
</feature>
<dbReference type="Gene3D" id="1.20.1250.20">
    <property type="entry name" value="MFS general substrate transporter like domains"/>
    <property type="match status" value="1"/>
</dbReference>
<proteinExistence type="predicted"/>
<evidence type="ECO:0000313" key="8">
    <source>
        <dbReference type="EMBL" id="WIV54093.1"/>
    </source>
</evidence>
<gene>
    <name evidence="8" type="ORF">QP939_35230</name>
</gene>
<keyword evidence="4 6" id="KW-0472">Membrane</keyword>
<dbReference type="Pfam" id="PF07690">
    <property type="entry name" value="MFS_1"/>
    <property type="match status" value="1"/>
</dbReference>
<evidence type="ECO:0000259" key="7">
    <source>
        <dbReference type="PROSITE" id="PS50850"/>
    </source>
</evidence>
<evidence type="ECO:0000256" key="1">
    <source>
        <dbReference type="ARBA" id="ARBA00004651"/>
    </source>
</evidence>
<dbReference type="Proteomes" id="UP001227101">
    <property type="component" value="Chromosome"/>
</dbReference>
<dbReference type="InterPro" id="IPR036259">
    <property type="entry name" value="MFS_trans_sf"/>
</dbReference>
<dbReference type="InterPro" id="IPR020846">
    <property type="entry name" value="MFS_dom"/>
</dbReference>
<evidence type="ECO:0000313" key="9">
    <source>
        <dbReference type="Proteomes" id="UP001227101"/>
    </source>
</evidence>
<dbReference type="RefSeq" id="WP_285450655.1">
    <property type="nucleotide sequence ID" value="NZ_CP127173.1"/>
</dbReference>
<feature type="compositionally biased region" description="Pro residues" evidence="5">
    <location>
        <begin position="208"/>
        <end position="220"/>
    </location>
</feature>
<comment type="subcellular location">
    <subcellularLocation>
        <location evidence="1">Cell membrane</location>
        <topology evidence="1">Multi-pass membrane protein</topology>
    </subcellularLocation>
</comment>
<feature type="domain" description="Major facilitator superfamily (MFS) profile" evidence="7">
    <location>
        <begin position="21"/>
        <end position="227"/>
    </location>
</feature>